<dbReference type="PIRSF" id="PIRSF006221">
    <property type="entry name" value="Ketosamine-3-kinase"/>
    <property type="match status" value="1"/>
</dbReference>
<dbReference type="PATRIC" id="fig|1543721.4.peg.2843"/>
<dbReference type="AlphaFoldDB" id="A0A0F7JXQ4"/>
<comment type="similarity">
    <text evidence="1 2">Belongs to the fructosamine kinase family.</text>
</comment>
<dbReference type="OrthoDB" id="5291879at2"/>
<dbReference type="Gene3D" id="3.30.200.20">
    <property type="entry name" value="Phosphorylase Kinase, domain 1"/>
    <property type="match status" value="1"/>
</dbReference>
<proteinExistence type="inferred from homology"/>
<dbReference type="Pfam" id="PF03881">
    <property type="entry name" value="Fructosamin_kin"/>
    <property type="match status" value="1"/>
</dbReference>
<dbReference type="PANTHER" id="PTHR12149">
    <property type="entry name" value="FRUCTOSAMINE 3 KINASE-RELATED PROTEIN"/>
    <property type="match status" value="1"/>
</dbReference>
<name>A0A0F7JXQ4_9GAMM</name>
<gene>
    <name evidence="3" type="ORF">AAY24_13720</name>
</gene>
<dbReference type="PANTHER" id="PTHR12149:SF8">
    <property type="entry name" value="PROTEIN-RIBULOSAMINE 3-KINASE"/>
    <property type="match status" value="1"/>
</dbReference>
<dbReference type="Proteomes" id="UP000034410">
    <property type="component" value="Chromosome"/>
</dbReference>
<organism evidence="3 4">
    <name type="scientific">Sedimenticola thiotaurini</name>
    <dbReference type="NCBI Taxonomy" id="1543721"/>
    <lineage>
        <taxon>Bacteria</taxon>
        <taxon>Pseudomonadati</taxon>
        <taxon>Pseudomonadota</taxon>
        <taxon>Gammaproteobacteria</taxon>
        <taxon>Chromatiales</taxon>
        <taxon>Sedimenticolaceae</taxon>
        <taxon>Sedimenticola</taxon>
    </lineage>
</organism>
<keyword evidence="2" id="KW-0808">Transferase</keyword>
<evidence type="ECO:0000313" key="3">
    <source>
        <dbReference type="EMBL" id="AKH21246.1"/>
    </source>
</evidence>
<keyword evidence="4" id="KW-1185">Reference proteome</keyword>
<evidence type="ECO:0000313" key="4">
    <source>
        <dbReference type="Proteomes" id="UP000034410"/>
    </source>
</evidence>
<dbReference type="Gene3D" id="3.90.1200.10">
    <property type="match status" value="1"/>
</dbReference>
<dbReference type="KEGG" id="seds:AAY24_13720"/>
<evidence type="ECO:0000256" key="1">
    <source>
        <dbReference type="ARBA" id="ARBA00009460"/>
    </source>
</evidence>
<keyword evidence="2" id="KW-0418">Kinase</keyword>
<dbReference type="SUPFAM" id="SSF56112">
    <property type="entry name" value="Protein kinase-like (PK-like)"/>
    <property type="match status" value="1"/>
</dbReference>
<dbReference type="EMBL" id="CP011412">
    <property type="protein sequence ID" value="AKH21246.1"/>
    <property type="molecule type" value="Genomic_DNA"/>
</dbReference>
<dbReference type="InterPro" id="IPR011009">
    <property type="entry name" value="Kinase-like_dom_sf"/>
</dbReference>
<reference evidence="3 4" key="1">
    <citation type="journal article" date="2015" name="Genome Announc.">
        <title>Complete Genome Sequence of Sedimenticola thiotaurini Strain SIP-G1, a Polyphosphate- and Polyhydroxyalkanoate-Accumulating Sulfur-Oxidizing Gammaproteobacterium Isolated from Salt Marsh Sediments.</title>
        <authorList>
            <person name="Flood B.E."/>
            <person name="Jones D.S."/>
            <person name="Bailey J.V."/>
        </authorList>
    </citation>
    <scope>NUCLEOTIDE SEQUENCE [LARGE SCALE GENOMIC DNA]</scope>
    <source>
        <strain evidence="3 4">SIP-G1</strain>
    </source>
</reference>
<dbReference type="InterPro" id="IPR016477">
    <property type="entry name" value="Fructo-/Ketosamine-3-kinase"/>
</dbReference>
<protein>
    <recommendedName>
        <fullName evidence="5">Fructosamine kinase family protein</fullName>
    </recommendedName>
</protein>
<dbReference type="RefSeq" id="WP_046860175.1">
    <property type="nucleotide sequence ID" value="NZ_CP011412.1"/>
</dbReference>
<accession>A0A0F7JXQ4</accession>
<dbReference type="GO" id="GO:0016301">
    <property type="term" value="F:kinase activity"/>
    <property type="evidence" value="ECO:0007669"/>
    <property type="project" value="UniProtKB-UniRule"/>
</dbReference>
<evidence type="ECO:0000256" key="2">
    <source>
        <dbReference type="PIRNR" id="PIRNR006221"/>
    </source>
</evidence>
<sequence>MLQTIDPATTEKEVEIRCQPVAGGCINQAYSISFDDQRYFVKLNRVDRLSQFEDEADGLDALSAAEAIRVPRCLGYGVTGRHAYLVLEYLDLNGRGDPAHAGRQLAALHQHRAQRFGWRRDNTLGNTQQPNTPSDSWIEFWQQQRLGHQLNLAATRGENGPLQARGQRLLEAVPALLDHAPPPSLLHGDLWGGNFAYERTGQPVIFDPAVYYGDRETDLAMSELFGGFPADFYAAYCEAWPLPAGYPVRKQLYNLYHVLNHLNLFGGSYRQQAVTLIDQLLAEIG</sequence>
<evidence type="ECO:0008006" key="5">
    <source>
        <dbReference type="Google" id="ProtNLM"/>
    </source>
</evidence>